<name>A0A150XLG3_9BACT</name>
<evidence type="ECO:0000313" key="6">
    <source>
        <dbReference type="Proteomes" id="UP000075663"/>
    </source>
</evidence>
<dbReference type="GO" id="GO:0003677">
    <property type="term" value="F:DNA binding"/>
    <property type="evidence" value="ECO:0007669"/>
    <property type="project" value="UniProtKB-KW"/>
</dbReference>
<organism evidence="5 6">
    <name type="scientific">Roseivirga seohaensis</name>
    <dbReference type="NCBI Taxonomy" id="1914963"/>
    <lineage>
        <taxon>Bacteria</taxon>
        <taxon>Pseudomonadati</taxon>
        <taxon>Bacteroidota</taxon>
        <taxon>Cytophagia</taxon>
        <taxon>Cytophagales</taxon>
        <taxon>Roseivirgaceae</taxon>
        <taxon>Roseivirga</taxon>
    </lineage>
</organism>
<dbReference type="InterPro" id="IPR052021">
    <property type="entry name" value="Type-I_RS_S_subunit"/>
</dbReference>
<dbReference type="PANTHER" id="PTHR30408">
    <property type="entry name" value="TYPE-1 RESTRICTION ENZYME ECOKI SPECIFICITY PROTEIN"/>
    <property type="match status" value="1"/>
</dbReference>
<evidence type="ECO:0000256" key="3">
    <source>
        <dbReference type="ARBA" id="ARBA00023125"/>
    </source>
</evidence>
<dbReference type="Gene3D" id="3.90.220.20">
    <property type="entry name" value="DNA methylase specificity domains"/>
    <property type="match status" value="1"/>
</dbReference>
<evidence type="ECO:0000256" key="1">
    <source>
        <dbReference type="ARBA" id="ARBA00010923"/>
    </source>
</evidence>
<keyword evidence="3" id="KW-0238">DNA-binding</keyword>
<comment type="similarity">
    <text evidence="1">Belongs to the type-I restriction system S methylase family.</text>
</comment>
<dbReference type="Gene3D" id="1.10.287.1120">
    <property type="entry name" value="Bipartite methylase S protein"/>
    <property type="match status" value="2"/>
</dbReference>
<evidence type="ECO:0000259" key="4">
    <source>
        <dbReference type="Pfam" id="PF01420"/>
    </source>
</evidence>
<comment type="caution">
    <text evidence="5">The sequence shown here is derived from an EMBL/GenBank/DDBJ whole genome shotgun (WGS) entry which is preliminary data.</text>
</comment>
<dbReference type="CDD" id="cd17256">
    <property type="entry name" value="RMtype1_S_EcoJA65PI-TRD1-CR1_like"/>
    <property type="match status" value="1"/>
</dbReference>
<dbReference type="AlphaFoldDB" id="A0A150XLG3"/>
<dbReference type="GO" id="GO:0009307">
    <property type="term" value="P:DNA restriction-modification system"/>
    <property type="evidence" value="ECO:0007669"/>
    <property type="project" value="UniProtKB-KW"/>
</dbReference>
<evidence type="ECO:0000313" key="5">
    <source>
        <dbReference type="EMBL" id="KYG79505.1"/>
    </source>
</evidence>
<dbReference type="EMBL" id="LRPB01000049">
    <property type="protein sequence ID" value="KYG79505.1"/>
    <property type="molecule type" value="Genomic_DNA"/>
</dbReference>
<keyword evidence="2" id="KW-0680">Restriction system</keyword>
<dbReference type="InterPro" id="IPR044946">
    <property type="entry name" value="Restrct_endonuc_typeI_TRD_sf"/>
</dbReference>
<sequence>MKTVLVPVPPPEEQKAIATALSDVDTLITNLDKLIAKKKAIKQGAMQRLLKSPAQGGQRLPGFEGEWTFQSLGELTTKIGSGITPKGGSTVYKEFGRPFVRSQNIGWGKLLLNDLVFITDEIHATFPNTEIFENDVFLNISGASIGRSAMANEILSGGNVNQHVCIIRPKSEQLDPTFLSAFLLSKDGQKQIDSFQSGGNREGLNIGQIRTFEIPLPPTIDEQKAIASILSDMDKEIESLETKKSKYLRIKQGMMQELLTGKTRLV</sequence>
<gene>
    <name evidence="5" type="ORF">AWW67_13460</name>
</gene>
<feature type="domain" description="Type I restriction modification DNA specificity" evidence="4">
    <location>
        <begin position="66"/>
        <end position="244"/>
    </location>
</feature>
<dbReference type="Pfam" id="PF01420">
    <property type="entry name" value="Methylase_S"/>
    <property type="match status" value="1"/>
</dbReference>
<protein>
    <recommendedName>
        <fullName evidence="4">Type I restriction modification DNA specificity domain-containing protein</fullName>
    </recommendedName>
</protein>
<dbReference type="PANTHER" id="PTHR30408:SF12">
    <property type="entry name" value="TYPE I RESTRICTION ENZYME MJAVIII SPECIFICITY SUBUNIT"/>
    <property type="match status" value="1"/>
</dbReference>
<dbReference type="InterPro" id="IPR000055">
    <property type="entry name" value="Restrct_endonuc_typeI_TRD"/>
</dbReference>
<dbReference type="STRING" id="1914963.AWW67_13460"/>
<reference evidence="5 6" key="1">
    <citation type="submission" date="2016-01" db="EMBL/GenBank/DDBJ databases">
        <title>Genome sequencing of Roseivirga seohaensis SW-152.</title>
        <authorList>
            <person name="Selvaratnam C."/>
            <person name="Thevarajoo S."/>
            <person name="Goh K.M."/>
            <person name="Ee R."/>
            <person name="Chan K.-G."/>
            <person name="Chong C.S."/>
        </authorList>
    </citation>
    <scope>NUCLEOTIDE SEQUENCE [LARGE SCALE GENOMIC DNA]</scope>
    <source>
        <strain evidence="5 6">SW-152</strain>
    </source>
</reference>
<dbReference type="SUPFAM" id="SSF116734">
    <property type="entry name" value="DNA methylase specificity domain"/>
    <property type="match status" value="2"/>
</dbReference>
<dbReference type="Proteomes" id="UP000075663">
    <property type="component" value="Unassembled WGS sequence"/>
</dbReference>
<evidence type="ECO:0000256" key="2">
    <source>
        <dbReference type="ARBA" id="ARBA00022747"/>
    </source>
</evidence>
<proteinExistence type="inferred from homology"/>
<accession>A0A150XLG3</accession>